<dbReference type="SUPFAM" id="SSF51735">
    <property type="entry name" value="NAD(P)-binding Rossmann-fold domains"/>
    <property type="match status" value="1"/>
</dbReference>
<proteinExistence type="predicted"/>
<dbReference type="GO" id="GO:0004029">
    <property type="term" value="F:aldehyde dehydrogenase (NAD+) activity"/>
    <property type="evidence" value="ECO:0007669"/>
    <property type="project" value="TreeGrafter"/>
</dbReference>
<name>A0A7V0T639_UNCW3</name>
<dbReference type="PANTHER" id="PTHR48079:SF6">
    <property type="entry name" value="NAD(P)-BINDING DOMAIN-CONTAINING PROTEIN-RELATED"/>
    <property type="match status" value="1"/>
</dbReference>
<reference evidence="2" key="1">
    <citation type="journal article" date="2020" name="mSystems">
        <title>Genome- and Community-Level Interaction Insights into Carbon Utilization and Element Cycling Functions of Hydrothermarchaeota in Hydrothermal Sediment.</title>
        <authorList>
            <person name="Zhou Z."/>
            <person name="Liu Y."/>
            <person name="Xu W."/>
            <person name="Pan J."/>
            <person name="Luo Z.H."/>
            <person name="Li M."/>
        </authorList>
    </citation>
    <scope>NUCLEOTIDE SEQUENCE [LARGE SCALE GENOMIC DNA]</scope>
    <source>
        <strain evidence="2">SpSt-1182</strain>
    </source>
</reference>
<evidence type="ECO:0000259" key="1">
    <source>
        <dbReference type="SMART" id="SM00822"/>
    </source>
</evidence>
<evidence type="ECO:0000313" key="2">
    <source>
        <dbReference type="EMBL" id="HDQ99613.1"/>
    </source>
</evidence>
<protein>
    <submittedName>
        <fullName evidence="2">NAD-dependent epimerase/dehydratase family protein</fullName>
    </submittedName>
</protein>
<comment type="caution">
    <text evidence="2">The sequence shown here is derived from an EMBL/GenBank/DDBJ whole genome shotgun (WGS) entry which is preliminary data.</text>
</comment>
<dbReference type="PANTHER" id="PTHR48079">
    <property type="entry name" value="PROTEIN YEEZ"/>
    <property type="match status" value="1"/>
</dbReference>
<feature type="domain" description="Ketoreductase" evidence="1">
    <location>
        <begin position="2"/>
        <end position="168"/>
    </location>
</feature>
<dbReference type="InterPro" id="IPR057326">
    <property type="entry name" value="KR_dom"/>
</dbReference>
<gene>
    <name evidence="2" type="ORF">ENN51_04930</name>
</gene>
<organism evidence="2">
    <name type="scientific">candidate division WOR-3 bacterium</name>
    <dbReference type="NCBI Taxonomy" id="2052148"/>
    <lineage>
        <taxon>Bacteria</taxon>
        <taxon>Bacteria division WOR-3</taxon>
    </lineage>
</organism>
<dbReference type="Proteomes" id="UP000885672">
    <property type="component" value="Unassembled WGS sequence"/>
</dbReference>
<dbReference type="SMART" id="SM00822">
    <property type="entry name" value="PKS_KR"/>
    <property type="match status" value="1"/>
</dbReference>
<accession>A0A7V0T639</accession>
<dbReference type="Pfam" id="PF01370">
    <property type="entry name" value="Epimerase"/>
    <property type="match status" value="1"/>
</dbReference>
<sequence>MKALVTGANGFIGSHLCECLLEQGHEVAGLVRTTSDLRWLKGLKVELRQGSLEDRASLAAAARGADWVFHTAASLRPKRREDYVRVNAEGTRMLAEVCAEAGTGRFVLFSSLAAAGPAESRDRPVTESGEPRPVSDYGRGKLAAERVLGAMKDRPASAILRFPAVYGPRDRDGLALFTAVRRGLRLVLGRFLSLVYVKDAVRAAVLAAERGSGSGRVYFVSDGECHDFDALARTAARLMGRRTVRVRPPRWALRPAAAAAQWLSREGSILNRDKARELAHDCWVCDPARARAELGFVPGYSLEQGLSETVRWYEENGWL</sequence>
<dbReference type="GO" id="GO:0005737">
    <property type="term" value="C:cytoplasm"/>
    <property type="evidence" value="ECO:0007669"/>
    <property type="project" value="TreeGrafter"/>
</dbReference>
<dbReference type="InterPro" id="IPR036291">
    <property type="entry name" value="NAD(P)-bd_dom_sf"/>
</dbReference>
<dbReference type="InterPro" id="IPR001509">
    <property type="entry name" value="Epimerase_deHydtase"/>
</dbReference>
<dbReference type="InterPro" id="IPR051783">
    <property type="entry name" value="NAD(P)-dependent_oxidoreduct"/>
</dbReference>
<dbReference type="Gene3D" id="3.40.50.720">
    <property type="entry name" value="NAD(P)-binding Rossmann-like Domain"/>
    <property type="match status" value="1"/>
</dbReference>
<dbReference type="AlphaFoldDB" id="A0A7V0T639"/>
<dbReference type="EMBL" id="DSBX01000190">
    <property type="protein sequence ID" value="HDQ99613.1"/>
    <property type="molecule type" value="Genomic_DNA"/>
</dbReference>